<name>A0ABQ7BFB9_BRACR</name>
<reference evidence="1 2" key="1">
    <citation type="journal article" date="2020" name="BMC Genomics">
        <title>Intraspecific diversification of the crop wild relative Brassica cretica Lam. using demographic model selection.</title>
        <authorList>
            <person name="Kioukis A."/>
            <person name="Michalopoulou V.A."/>
            <person name="Briers L."/>
            <person name="Pirintsos S."/>
            <person name="Studholme D.J."/>
            <person name="Pavlidis P."/>
            <person name="Sarris P.F."/>
        </authorList>
    </citation>
    <scope>NUCLEOTIDE SEQUENCE [LARGE SCALE GENOMIC DNA]</scope>
    <source>
        <strain evidence="2">cv. PFS-1207/04</strain>
    </source>
</reference>
<evidence type="ECO:0000313" key="1">
    <source>
        <dbReference type="EMBL" id="KAF3531002.1"/>
    </source>
</evidence>
<evidence type="ECO:0000313" key="2">
    <source>
        <dbReference type="Proteomes" id="UP000266723"/>
    </source>
</evidence>
<protein>
    <recommendedName>
        <fullName evidence="3">RNase H type-1 domain-containing protein</fullName>
    </recommendedName>
</protein>
<keyword evidence="2" id="KW-1185">Reference proteome</keyword>
<sequence>MGAENIQVFGDSQLIINQGQGEYQGKDDSMIQYLAVAQRLIKKNQEASRKVLYLPSSVFKTGPTRWSRVDCRAEGRSVKEGARIGVIPGGTIERSSLAVDPIRNSQTIVSDIYGSFHIFKDLP</sequence>
<dbReference type="EMBL" id="QGKV02001507">
    <property type="protein sequence ID" value="KAF3531002.1"/>
    <property type="molecule type" value="Genomic_DNA"/>
</dbReference>
<gene>
    <name evidence="1" type="ORF">DY000_02040977</name>
</gene>
<evidence type="ECO:0008006" key="3">
    <source>
        <dbReference type="Google" id="ProtNLM"/>
    </source>
</evidence>
<organism evidence="1 2">
    <name type="scientific">Brassica cretica</name>
    <name type="common">Mustard</name>
    <dbReference type="NCBI Taxonomy" id="69181"/>
    <lineage>
        <taxon>Eukaryota</taxon>
        <taxon>Viridiplantae</taxon>
        <taxon>Streptophyta</taxon>
        <taxon>Embryophyta</taxon>
        <taxon>Tracheophyta</taxon>
        <taxon>Spermatophyta</taxon>
        <taxon>Magnoliopsida</taxon>
        <taxon>eudicotyledons</taxon>
        <taxon>Gunneridae</taxon>
        <taxon>Pentapetalae</taxon>
        <taxon>rosids</taxon>
        <taxon>malvids</taxon>
        <taxon>Brassicales</taxon>
        <taxon>Brassicaceae</taxon>
        <taxon>Brassiceae</taxon>
        <taxon>Brassica</taxon>
    </lineage>
</organism>
<proteinExistence type="predicted"/>
<comment type="caution">
    <text evidence="1">The sequence shown here is derived from an EMBL/GenBank/DDBJ whole genome shotgun (WGS) entry which is preliminary data.</text>
</comment>
<dbReference type="Proteomes" id="UP000266723">
    <property type="component" value="Unassembled WGS sequence"/>
</dbReference>
<dbReference type="Gene3D" id="3.30.420.10">
    <property type="entry name" value="Ribonuclease H-like superfamily/Ribonuclease H"/>
    <property type="match status" value="1"/>
</dbReference>
<dbReference type="InterPro" id="IPR036397">
    <property type="entry name" value="RNaseH_sf"/>
</dbReference>
<accession>A0ABQ7BFB9</accession>